<organism evidence="8 9">
    <name type="scientific">Diversispora epigaea</name>
    <dbReference type="NCBI Taxonomy" id="1348612"/>
    <lineage>
        <taxon>Eukaryota</taxon>
        <taxon>Fungi</taxon>
        <taxon>Fungi incertae sedis</taxon>
        <taxon>Mucoromycota</taxon>
        <taxon>Glomeromycotina</taxon>
        <taxon>Glomeromycetes</taxon>
        <taxon>Diversisporales</taxon>
        <taxon>Diversisporaceae</taxon>
        <taxon>Diversispora</taxon>
    </lineage>
</organism>
<dbReference type="InterPro" id="IPR027450">
    <property type="entry name" value="AlkB-like"/>
</dbReference>
<evidence type="ECO:0000256" key="6">
    <source>
        <dbReference type="SAM" id="MobiDB-lite"/>
    </source>
</evidence>
<proteinExistence type="predicted"/>
<dbReference type="GO" id="GO:0005737">
    <property type="term" value="C:cytoplasm"/>
    <property type="evidence" value="ECO:0007669"/>
    <property type="project" value="TreeGrafter"/>
</dbReference>
<reference evidence="8 9" key="1">
    <citation type="submission" date="2018-08" db="EMBL/GenBank/DDBJ databases">
        <title>Genome and evolution of the arbuscular mycorrhizal fungus Diversispora epigaea (formerly Glomus versiforme) and its bacterial endosymbionts.</title>
        <authorList>
            <person name="Sun X."/>
            <person name="Fei Z."/>
            <person name="Harrison M."/>
        </authorList>
    </citation>
    <scope>NUCLEOTIDE SEQUENCE [LARGE SCALE GENOMIC DNA]</scope>
    <source>
        <strain evidence="8 9">IT104</strain>
    </source>
</reference>
<dbReference type="EMBL" id="PQFF01000176">
    <property type="protein sequence ID" value="RHZ77078.1"/>
    <property type="molecule type" value="Genomic_DNA"/>
</dbReference>
<dbReference type="PANTHER" id="PTHR16557:SF2">
    <property type="entry name" value="NUCLEIC ACID DIOXYGENASE ALKBH1"/>
    <property type="match status" value="1"/>
</dbReference>
<evidence type="ECO:0000313" key="9">
    <source>
        <dbReference type="Proteomes" id="UP000266861"/>
    </source>
</evidence>
<keyword evidence="2" id="KW-0223">Dioxygenase</keyword>
<evidence type="ECO:0000256" key="5">
    <source>
        <dbReference type="PIRSR" id="PIRSR604574-2"/>
    </source>
</evidence>
<accession>A0A397IRZ5</accession>
<dbReference type="SUPFAM" id="SSF51197">
    <property type="entry name" value="Clavaminate synthase-like"/>
    <property type="match status" value="1"/>
</dbReference>
<feature type="binding site" evidence="5">
    <location>
        <position position="458"/>
    </location>
    <ligand>
        <name>Fe cation</name>
        <dbReference type="ChEBI" id="CHEBI:24875"/>
        <note>catalytic</note>
    </ligand>
</feature>
<dbReference type="AlphaFoldDB" id="A0A397IRZ5"/>
<dbReference type="GO" id="GO:0046872">
    <property type="term" value="F:metal ion binding"/>
    <property type="evidence" value="ECO:0007669"/>
    <property type="project" value="UniProtKB-KW"/>
</dbReference>
<feature type="region of interest" description="Disordered" evidence="6">
    <location>
        <begin position="277"/>
        <end position="314"/>
    </location>
</feature>
<evidence type="ECO:0000256" key="2">
    <source>
        <dbReference type="ARBA" id="ARBA00022964"/>
    </source>
</evidence>
<keyword evidence="9" id="KW-1185">Reference proteome</keyword>
<dbReference type="Pfam" id="PF13532">
    <property type="entry name" value="2OG-FeII_Oxy_2"/>
    <property type="match status" value="1"/>
</dbReference>
<dbReference type="InterPro" id="IPR004574">
    <property type="entry name" value="Alkb"/>
</dbReference>
<dbReference type="InterPro" id="IPR037151">
    <property type="entry name" value="AlkB-like_sf"/>
</dbReference>
<keyword evidence="4 5" id="KW-0408">Iron</keyword>
<keyword evidence="3" id="KW-0560">Oxidoreductase</keyword>
<evidence type="ECO:0000256" key="4">
    <source>
        <dbReference type="ARBA" id="ARBA00023004"/>
    </source>
</evidence>
<dbReference type="GO" id="GO:0051213">
    <property type="term" value="F:dioxygenase activity"/>
    <property type="evidence" value="ECO:0007669"/>
    <property type="project" value="UniProtKB-KW"/>
</dbReference>
<name>A0A397IRZ5_9GLOM</name>
<dbReference type="STRING" id="1348612.A0A397IRZ5"/>
<feature type="domain" description="Fe2OG dioxygenase" evidence="7">
    <location>
        <begin position="384"/>
        <end position="503"/>
    </location>
</feature>
<gene>
    <name evidence="8" type="ORF">Glove_186g49</name>
</gene>
<sequence length="503" mass="59073">MRSSVFRITLYIKLVRYKNRFKLTNQLRPYTVKSTGTRPISEVKPLMAQSVLWLGTTWEYWTKEMQKSRRQKKLERKQLQCREAQATNYATKTPFRDAERNFKSRLPPPNFSNVFDFDNIEDCSAEIKNKIVQVDLSNDLDKEEYKKLFGQFDEIDEKRDLNRKKAYLIKDFPGFIFIRNPFTPEAQKYIIKRCLKDFAKYPNKSNLDTHYALPKEGIWKLHEKVYNGQLNENDSEFYVPLKAFVKEENTEQYNNDDVDESLNIQDNQDVNNQCNNHNNNNRCNNNNNNNNNQCNNNNNNLEKSEPSPSPTVPILSPSELMRKLRWITLGYQYHWPTKTYHLDRQLKFPQDIDNLTTAVVKVIDGIKLPDDDNFIHKYEVSKWKPEAGVINYYQLKDNLMAHVDKSEINMDSPLISFSFGHTCIFLIGGLTREVAPIAIYLRSGDISIMCGIRRACFHGVPRILEGTLPEYLKSNNLKEDSEWDIYANYMSTSRININVRQVF</sequence>
<dbReference type="Gene3D" id="2.60.120.590">
    <property type="entry name" value="Alpha-ketoglutarate-dependent dioxygenase AlkB-like"/>
    <property type="match status" value="1"/>
</dbReference>
<dbReference type="OrthoDB" id="6614653at2759"/>
<feature type="binding site" evidence="5">
    <location>
        <position position="404"/>
    </location>
    <ligand>
        <name>Fe cation</name>
        <dbReference type="ChEBI" id="CHEBI:24875"/>
        <note>catalytic</note>
    </ligand>
</feature>
<dbReference type="GO" id="GO:0005634">
    <property type="term" value="C:nucleus"/>
    <property type="evidence" value="ECO:0007669"/>
    <property type="project" value="TreeGrafter"/>
</dbReference>
<evidence type="ECO:0000256" key="1">
    <source>
        <dbReference type="ARBA" id="ARBA00022723"/>
    </source>
</evidence>
<dbReference type="PANTHER" id="PTHR16557">
    <property type="entry name" value="ALKYLATED DNA REPAIR PROTEIN ALKB-RELATED"/>
    <property type="match status" value="1"/>
</dbReference>
<evidence type="ECO:0000313" key="8">
    <source>
        <dbReference type="EMBL" id="RHZ77078.1"/>
    </source>
</evidence>
<comment type="caution">
    <text evidence="8">The sequence shown here is derived from an EMBL/GenBank/DDBJ whole genome shotgun (WGS) entry which is preliminary data.</text>
</comment>
<comment type="cofactor">
    <cofactor evidence="5">
        <name>Fe(2+)</name>
        <dbReference type="ChEBI" id="CHEBI:29033"/>
    </cofactor>
    <text evidence="5">Binds 1 Fe(2+) ion per subunit.</text>
</comment>
<protein>
    <recommendedName>
        <fullName evidence="7">Fe2OG dioxygenase domain-containing protein</fullName>
    </recommendedName>
</protein>
<evidence type="ECO:0000259" key="7">
    <source>
        <dbReference type="PROSITE" id="PS51471"/>
    </source>
</evidence>
<dbReference type="PROSITE" id="PS51471">
    <property type="entry name" value="FE2OG_OXY"/>
    <property type="match status" value="1"/>
</dbReference>
<dbReference type="Proteomes" id="UP000266861">
    <property type="component" value="Unassembled WGS sequence"/>
</dbReference>
<feature type="binding site" evidence="5">
    <location>
        <position position="402"/>
    </location>
    <ligand>
        <name>Fe cation</name>
        <dbReference type="ChEBI" id="CHEBI:24875"/>
        <note>catalytic</note>
    </ligand>
</feature>
<keyword evidence="1 5" id="KW-0479">Metal-binding</keyword>
<dbReference type="InterPro" id="IPR005123">
    <property type="entry name" value="Oxoglu/Fe-dep_dioxygenase_dom"/>
</dbReference>
<feature type="compositionally biased region" description="Low complexity" evidence="6">
    <location>
        <begin position="277"/>
        <end position="300"/>
    </location>
</feature>
<evidence type="ECO:0000256" key="3">
    <source>
        <dbReference type="ARBA" id="ARBA00023002"/>
    </source>
</evidence>